<evidence type="ECO:0000256" key="1">
    <source>
        <dbReference type="ARBA" id="ARBA00009431"/>
    </source>
</evidence>
<reference evidence="8" key="1">
    <citation type="submission" date="2023-03" db="EMBL/GenBank/DDBJ databases">
        <title>Emydomyces testavorans Genome Sequence.</title>
        <authorList>
            <person name="Hoyer L."/>
        </authorList>
    </citation>
    <scope>NUCLEOTIDE SEQUENCE</scope>
    <source>
        <strain evidence="8">16-2883</strain>
    </source>
</reference>
<dbReference type="PROSITE" id="PS00131">
    <property type="entry name" value="CARBOXYPEPT_SER_SER"/>
    <property type="match status" value="1"/>
</dbReference>
<dbReference type="GO" id="GO:0004185">
    <property type="term" value="F:serine-type carboxypeptidase activity"/>
    <property type="evidence" value="ECO:0007669"/>
    <property type="project" value="UniProtKB-UniRule"/>
</dbReference>
<keyword evidence="6" id="KW-0732">Signal</keyword>
<evidence type="ECO:0000256" key="5">
    <source>
        <dbReference type="ARBA" id="ARBA00023180"/>
    </source>
</evidence>
<accession>A0AAF0DI76</accession>
<sequence>MKGSTVTLVLHWTALFVPLATAAAVPAELPSNLHRRQLPQQPQGVKTILSPDGVRIRYKEPGKEGVCETTAGVNSYSGYVDLDEDSHTFFWFFEARHDPANKPITLWLNGGPGSDSMIGLFQDLKSMVNPYAWTEVSNVLFLTQPLGVGFSYSDKQVGSMNNFTNDIDPPSVGGVKGRWPAIDASKIETTRQAAKATWNVVQAFYKALPQLDRKIRSRSFNLWTESYGGHYGPGFFKYFEEQNKLITMGKTDGIQLDFNTLGIINGLIDVAIQIPQYIEFAQKNTYGIHPLNETVINYMKMANSMPLGCQDRLKSCKQVNRTSIVPYMYCSDAHFMCRDNVEALWYAYSNRGTYDIRHPQRDPTPPTYFVNYLNKPDIQNAIGVDFNYTRTSNPQVAAAFARTGDRAFPDSIEDLKAILEMPVRVTLMYGDADYICNWFGGEAVSLSVNYTHAERFRKAGYAPLLVDGVEYGAVREFGNFSFARIYDAGHKVPYYQPLASLQYFNRTLNGWDIASGKVKVNSNYSTTGPDKSTHRNSYVPLPPGTGE</sequence>
<protein>
    <recommendedName>
        <fullName evidence="6">Carboxypeptidase</fullName>
        <ecNumber evidence="6">3.4.16.-</ecNumber>
    </recommendedName>
</protein>
<proteinExistence type="inferred from homology"/>
<dbReference type="Gene3D" id="3.40.50.1820">
    <property type="entry name" value="alpha/beta hydrolase"/>
    <property type="match status" value="1"/>
</dbReference>
<dbReference type="EC" id="3.4.16.-" evidence="6"/>
<keyword evidence="2 6" id="KW-0121">Carboxypeptidase</keyword>
<feature type="signal peptide" evidence="6">
    <location>
        <begin position="1"/>
        <end position="22"/>
    </location>
</feature>
<keyword evidence="9" id="KW-1185">Reference proteome</keyword>
<name>A0AAF0DI76_9EURO</name>
<dbReference type="EMBL" id="CP120628">
    <property type="protein sequence ID" value="WEW59042.1"/>
    <property type="molecule type" value="Genomic_DNA"/>
</dbReference>
<dbReference type="InterPro" id="IPR033124">
    <property type="entry name" value="Ser_caboxypep_his_AS"/>
</dbReference>
<organism evidence="8 9">
    <name type="scientific">Emydomyces testavorans</name>
    <dbReference type="NCBI Taxonomy" id="2070801"/>
    <lineage>
        <taxon>Eukaryota</taxon>
        <taxon>Fungi</taxon>
        <taxon>Dikarya</taxon>
        <taxon>Ascomycota</taxon>
        <taxon>Pezizomycotina</taxon>
        <taxon>Eurotiomycetes</taxon>
        <taxon>Eurotiomycetidae</taxon>
        <taxon>Onygenales</taxon>
        <taxon>Nannizziopsiaceae</taxon>
        <taxon>Emydomyces</taxon>
    </lineage>
</organism>
<dbReference type="Pfam" id="PF00450">
    <property type="entry name" value="Peptidase_S10"/>
    <property type="match status" value="1"/>
</dbReference>
<feature type="region of interest" description="Disordered" evidence="7">
    <location>
        <begin position="524"/>
        <end position="547"/>
    </location>
</feature>
<dbReference type="GO" id="GO:0000324">
    <property type="term" value="C:fungal-type vacuole"/>
    <property type="evidence" value="ECO:0007669"/>
    <property type="project" value="TreeGrafter"/>
</dbReference>
<dbReference type="PROSITE" id="PS00560">
    <property type="entry name" value="CARBOXYPEPT_SER_HIS"/>
    <property type="match status" value="1"/>
</dbReference>
<dbReference type="PRINTS" id="PR00724">
    <property type="entry name" value="CRBOXYPTASEC"/>
</dbReference>
<dbReference type="InterPro" id="IPR029058">
    <property type="entry name" value="AB_hydrolase_fold"/>
</dbReference>
<dbReference type="Proteomes" id="UP001219355">
    <property type="component" value="Chromosome 2"/>
</dbReference>
<dbReference type="InterPro" id="IPR001563">
    <property type="entry name" value="Peptidase_S10"/>
</dbReference>
<dbReference type="PANTHER" id="PTHR11802">
    <property type="entry name" value="SERINE PROTEASE FAMILY S10 SERINE CARBOXYPEPTIDASE"/>
    <property type="match status" value="1"/>
</dbReference>
<comment type="similarity">
    <text evidence="1 6">Belongs to the peptidase S10 family.</text>
</comment>
<evidence type="ECO:0000313" key="9">
    <source>
        <dbReference type="Proteomes" id="UP001219355"/>
    </source>
</evidence>
<dbReference type="InterPro" id="IPR018202">
    <property type="entry name" value="Ser_caboxypep_ser_AS"/>
</dbReference>
<evidence type="ECO:0000256" key="7">
    <source>
        <dbReference type="SAM" id="MobiDB-lite"/>
    </source>
</evidence>
<keyword evidence="3 6" id="KW-0645">Protease</keyword>
<keyword evidence="5" id="KW-0325">Glycoprotein</keyword>
<dbReference type="SUPFAM" id="SSF53474">
    <property type="entry name" value="alpha/beta-Hydrolases"/>
    <property type="match status" value="1"/>
</dbReference>
<keyword evidence="4 6" id="KW-0378">Hydrolase</keyword>
<dbReference type="PANTHER" id="PTHR11802:SF131">
    <property type="entry name" value="CARBOXYPEPTIDASE"/>
    <property type="match status" value="1"/>
</dbReference>
<dbReference type="AlphaFoldDB" id="A0AAF0DI76"/>
<evidence type="ECO:0000256" key="6">
    <source>
        <dbReference type="RuleBase" id="RU361156"/>
    </source>
</evidence>
<gene>
    <name evidence="8" type="ORF">PRK78_004510</name>
</gene>
<dbReference type="GO" id="GO:0006508">
    <property type="term" value="P:proteolysis"/>
    <property type="evidence" value="ECO:0007669"/>
    <property type="project" value="UniProtKB-KW"/>
</dbReference>
<feature type="chain" id="PRO_5041776729" description="Carboxypeptidase" evidence="6">
    <location>
        <begin position="23"/>
        <end position="547"/>
    </location>
</feature>
<evidence type="ECO:0000256" key="3">
    <source>
        <dbReference type="ARBA" id="ARBA00022670"/>
    </source>
</evidence>
<evidence type="ECO:0000256" key="2">
    <source>
        <dbReference type="ARBA" id="ARBA00022645"/>
    </source>
</evidence>
<evidence type="ECO:0000313" key="8">
    <source>
        <dbReference type="EMBL" id="WEW59042.1"/>
    </source>
</evidence>
<evidence type="ECO:0000256" key="4">
    <source>
        <dbReference type="ARBA" id="ARBA00022801"/>
    </source>
</evidence>